<dbReference type="Pfam" id="PF00005">
    <property type="entry name" value="ABC_tran"/>
    <property type="match status" value="1"/>
</dbReference>
<keyword evidence="2" id="KW-0813">Transport</keyword>
<dbReference type="SUPFAM" id="SSF52540">
    <property type="entry name" value="P-loop containing nucleoside triphosphate hydrolases"/>
    <property type="match status" value="1"/>
</dbReference>
<evidence type="ECO:0000256" key="3">
    <source>
        <dbReference type="ARBA" id="ARBA00022741"/>
    </source>
</evidence>
<proteinExistence type="inferred from homology"/>
<name>A0A6J7UHN9_9ZZZZ</name>
<sequence length="246" mass="26829">MSEPLVELRQLHKSFGDNHVLRGIDLTVAKGEVLCIIGPSGSGKSTLLRCVNMLEQPTGGQVFVAGVELTHRDCDIDKARRATGMVFQQFNLFSHLSVRDNITISLRKVLKMKSTDANARADALLNRVGLADKASAYPAQLSGGQQQRVAIARALAMEPSVMLFDEATSALDPELVGDVLGVMRELAEEGMTMLVVTHEMGFARNVADRVIFMDGGVIVEEGKPAQVINEPREERTKKFLANVLEN</sequence>
<evidence type="ECO:0000256" key="4">
    <source>
        <dbReference type="ARBA" id="ARBA00022840"/>
    </source>
</evidence>
<keyword evidence="3" id="KW-0547">Nucleotide-binding</keyword>
<accession>A0A6J7UHN9</accession>
<dbReference type="Gene3D" id="3.40.50.300">
    <property type="entry name" value="P-loop containing nucleotide triphosphate hydrolases"/>
    <property type="match status" value="1"/>
</dbReference>
<dbReference type="GO" id="GO:0015424">
    <property type="term" value="F:ABC-type amino acid transporter activity"/>
    <property type="evidence" value="ECO:0007669"/>
    <property type="project" value="InterPro"/>
</dbReference>
<dbReference type="SMART" id="SM00382">
    <property type="entry name" value="AAA"/>
    <property type="match status" value="1"/>
</dbReference>
<dbReference type="PIRSF" id="PIRSF039085">
    <property type="entry name" value="ABC_ATPase_HisP"/>
    <property type="match status" value="1"/>
</dbReference>
<dbReference type="InterPro" id="IPR017871">
    <property type="entry name" value="ABC_transporter-like_CS"/>
</dbReference>
<dbReference type="CDD" id="cd03262">
    <property type="entry name" value="ABC_HisP_GlnQ"/>
    <property type="match status" value="1"/>
</dbReference>
<organism evidence="6">
    <name type="scientific">freshwater metagenome</name>
    <dbReference type="NCBI Taxonomy" id="449393"/>
    <lineage>
        <taxon>unclassified sequences</taxon>
        <taxon>metagenomes</taxon>
        <taxon>ecological metagenomes</taxon>
    </lineage>
</organism>
<dbReference type="AlphaFoldDB" id="A0A6J7UHN9"/>
<dbReference type="FunFam" id="3.40.50.300:FF:000020">
    <property type="entry name" value="Amino acid ABC transporter ATP-binding component"/>
    <property type="match status" value="1"/>
</dbReference>
<gene>
    <name evidence="6" type="ORF">UFOPK4347_00956</name>
</gene>
<dbReference type="GO" id="GO:0016887">
    <property type="term" value="F:ATP hydrolysis activity"/>
    <property type="evidence" value="ECO:0007669"/>
    <property type="project" value="InterPro"/>
</dbReference>
<dbReference type="PANTHER" id="PTHR43166">
    <property type="entry name" value="AMINO ACID IMPORT ATP-BINDING PROTEIN"/>
    <property type="match status" value="1"/>
</dbReference>
<reference evidence="6" key="1">
    <citation type="submission" date="2020-05" db="EMBL/GenBank/DDBJ databases">
        <authorList>
            <person name="Chiriac C."/>
            <person name="Salcher M."/>
            <person name="Ghai R."/>
            <person name="Kavagutti S V."/>
        </authorList>
    </citation>
    <scope>NUCLEOTIDE SEQUENCE</scope>
</reference>
<dbReference type="EMBL" id="CAFBQU010000022">
    <property type="protein sequence ID" value="CAB5065529.1"/>
    <property type="molecule type" value="Genomic_DNA"/>
</dbReference>
<evidence type="ECO:0000256" key="1">
    <source>
        <dbReference type="ARBA" id="ARBA00005417"/>
    </source>
</evidence>
<dbReference type="InterPro" id="IPR027417">
    <property type="entry name" value="P-loop_NTPase"/>
</dbReference>
<feature type="domain" description="ABC transporter" evidence="5">
    <location>
        <begin position="6"/>
        <end position="240"/>
    </location>
</feature>
<evidence type="ECO:0000256" key="2">
    <source>
        <dbReference type="ARBA" id="ARBA00022448"/>
    </source>
</evidence>
<evidence type="ECO:0000313" key="6">
    <source>
        <dbReference type="EMBL" id="CAB5065529.1"/>
    </source>
</evidence>
<dbReference type="GO" id="GO:0005524">
    <property type="term" value="F:ATP binding"/>
    <property type="evidence" value="ECO:0007669"/>
    <property type="project" value="UniProtKB-KW"/>
</dbReference>
<comment type="similarity">
    <text evidence="1">Belongs to the ABC transporter superfamily.</text>
</comment>
<dbReference type="InterPro" id="IPR003439">
    <property type="entry name" value="ABC_transporter-like_ATP-bd"/>
</dbReference>
<keyword evidence="4" id="KW-0067">ATP-binding</keyword>
<dbReference type="InterPro" id="IPR003593">
    <property type="entry name" value="AAA+_ATPase"/>
</dbReference>
<dbReference type="InterPro" id="IPR050086">
    <property type="entry name" value="MetN_ABC_transporter-like"/>
</dbReference>
<dbReference type="InterPro" id="IPR030679">
    <property type="entry name" value="ABC_ATPase_HisP-typ"/>
</dbReference>
<dbReference type="PROSITE" id="PS00211">
    <property type="entry name" value="ABC_TRANSPORTER_1"/>
    <property type="match status" value="1"/>
</dbReference>
<dbReference type="PROSITE" id="PS50893">
    <property type="entry name" value="ABC_TRANSPORTER_2"/>
    <property type="match status" value="1"/>
</dbReference>
<dbReference type="PANTHER" id="PTHR43166:SF4">
    <property type="entry name" value="PHOSPHONATES IMPORT ATP-BINDING PROTEIN PHNC"/>
    <property type="match status" value="1"/>
</dbReference>
<protein>
    <submittedName>
        <fullName evidence="6">Unannotated protein</fullName>
    </submittedName>
</protein>
<evidence type="ECO:0000259" key="5">
    <source>
        <dbReference type="PROSITE" id="PS50893"/>
    </source>
</evidence>